<organism evidence="2 3">
    <name type="scientific">Corynebacterium intestinale</name>
    <dbReference type="NCBI Taxonomy" id="2943492"/>
    <lineage>
        <taxon>Bacteria</taxon>
        <taxon>Bacillati</taxon>
        <taxon>Actinomycetota</taxon>
        <taxon>Actinomycetes</taxon>
        <taxon>Mycobacteriales</taxon>
        <taxon>Corynebacteriaceae</taxon>
        <taxon>Corynebacterium</taxon>
    </lineage>
</organism>
<dbReference type="RefSeq" id="WP_239248563.1">
    <property type="nucleotide sequence ID" value="NZ_JAMFTR010000001.1"/>
</dbReference>
<proteinExistence type="predicted"/>
<feature type="compositionally biased region" description="Low complexity" evidence="1">
    <location>
        <begin position="41"/>
        <end position="71"/>
    </location>
</feature>
<dbReference type="PROSITE" id="PS51257">
    <property type="entry name" value="PROKAR_LIPOPROTEIN"/>
    <property type="match status" value="1"/>
</dbReference>
<protein>
    <recommendedName>
        <fullName evidence="4">Serine hydrolase</fullName>
    </recommendedName>
</protein>
<dbReference type="InterPro" id="IPR012338">
    <property type="entry name" value="Beta-lactam/transpept-like"/>
</dbReference>
<feature type="region of interest" description="Disordered" evidence="1">
    <location>
        <begin position="38"/>
        <end position="73"/>
    </location>
</feature>
<reference evidence="2 3" key="1">
    <citation type="submission" date="2022-05" db="EMBL/GenBank/DDBJ databases">
        <title>Corynebacterium sp. B5-R-101 sp. nov., isolated from human feces.</title>
        <authorList>
            <person name="Shamsuzzaman M."/>
            <person name="Dahal R.H."/>
        </authorList>
    </citation>
    <scope>NUCLEOTIDE SEQUENCE [LARGE SCALE GENOMIC DNA]</scope>
    <source>
        <strain evidence="2 3">B5-R-101</strain>
    </source>
</reference>
<evidence type="ECO:0000256" key="1">
    <source>
        <dbReference type="SAM" id="MobiDB-lite"/>
    </source>
</evidence>
<dbReference type="SUPFAM" id="SSF56601">
    <property type="entry name" value="beta-lactamase/transpeptidase-like"/>
    <property type="match status" value="1"/>
</dbReference>
<sequence length="313" mass="31678">MKLRTRPDRTHERPRRRPAALAALVGIAVASLSACTIGDVSQPEPSAPASSPQPSLPDSGSGSSASPAPDSILDKEPSVIKATDLQEAVDAIAADNPGTGIAVAGSQTVAAAGITDPRPAWSTAKVPLAIAAERAGVADPDAVSRAITFSDNAAADSLWEALGGGAQAAQATQEIIGTATVPATPPRPGFSAFGQTQWPVSEQAKFVAALGCQEGADPILAAMGDVDPAQQYGLRTLDGAVVKGGWGPAEDGSYEARQMGLITLGGHTVAVAIYAAAPSGDYGEAQQMLTRLARQLETAQVEWPDAGCQQGAV</sequence>
<dbReference type="Gene3D" id="3.40.710.10">
    <property type="entry name" value="DD-peptidase/beta-lactamase superfamily"/>
    <property type="match status" value="1"/>
</dbReference>
<dbReference type="EMBL" id="JAMKFF010000001">
    <property type="protein sequence ID" value="MCL8492557.1"/>
    <property type="molecule type" value="Genomic_DNA"/>
</dbReference>
<evidence type="ECO:0000313" key="2">
    <source>
        <dbReference type="EMBL" id="MCL8492557.1"/>
    </source>
</evidence>
<accession>A0ABT0T655</accession>
<name>A0ABT0T655_9CORY</name>
<comment type="caution">
    <text evidence="2">The sequence shown here is derived from an EMBL/GenBank/DDBJ whole genome shotgun (WGS) entry which is preliminary data.</text>
</comment>
<dbReference type="Proteomes" id="UP001203579">
    <property type="component" value="Unassembled WGS sequence"/>
</dbReference>
<gene>
    <name evidence="2" type="ORF">M5J06_00175</name>
</gene>
<evidence type="ECO:0000313" key="3">
    <source>
        <dbReference type="Proteomes" id="UP001203579"/>
    </source>
</evidence>
<keyword evidence="3" id="KW-1185">Reference proteome</keyword>
<evidence type="ECO:0008006" key="4">
    <source>
        <dbReference type="Google" id="ProtNLM"/>
    </source>
</evidence>